<dbReference type="GO" id="GO:0003723">
    <property type="term" value="F:RNA binding"/>
    <property type="evidence" value="ECO:0007669"/>
    <property type="project" value="InterPro"/>
</dbReference>
<dbReference type="GO" id="GO:0006412">
    <property type="term" value="P:translation"/>
    <property type="evidence" value="ECO:0007669"/>
    <property type="project" value="InterPro"/>
</dbReference>
<dbReference type="Gene3D" id="3.40.50.790">
    <property type="match status" value="1"/>
</dbReference>
<comment type="caution">
    <text evidence="4">The sequence shown here is derived from an EMBL/GenBank/DDBJ whole genome shotgun (WGS) entry which is preliminary data.</text>
</comment>
<evidence type="ECO:0000313" key="5">
    <source>
        <dbReference type="Proteomes" id="UP000736335"/>
    </source>
</evidence>
<dbReference type="Proteomes" id="UP000736335">
    <property type="component" value="Unassembled WGS sequence"/>
</dbReference>
<dbReference type="PANTHER" id="PTHR36427">
    <property type="entry name" value="54S RIBOSOMAL PROTEIN L1, MITOCHONDRIAL"/>
    <property type="match status" value="1"/>
</dbReference>
<proteinExistence type="inferred from homology"/>
<evidence type="ECO:0000256" key="2">
    <source>
        <dbReference type="ARBA" id="ARBA00022980"/>
    </source>
</evidence>
<dbReference type="OrthoDB" id="1747252at2759"/>
<dbReference type="GO" id="GO:0003735">
    <property type="term" value="F:structural constituent of ribosome"/>
    <property type="evidence" value="ECO:0007669"/>
    <property type="project" value="InterPro"/>
</dbReference>
<dbReference type="PANTHER" id="PTHR36427:SF3">
    <property type="entry name" value="LARGE RIBOSOMAL SUBUNIT PROTEIN UL1M"/>
    <property type="match status" value="1"/>
</dbReference>
<dbReference type="PIRSF" id="PIRSF002155">
    <property type="entry name" value="Ribosomal_L1"/>
    <property type="match status" value="1"/>
</dbReference>
<dbReference type="Pfam" id="PF00687">
    <property type="entry name" value="Ribosomal_L1"/>
    <property type="match status" value="1"/>
</dbReference>
<reference evidence="4" key="2">
    <citation type="submission" date="2020-11" db="EMBL/GenBank/DDBJ databases">
        <authorList>
            <consortium name="DOE Joint Genome Institute"/>
            <person name="Kuo A."/>
            <person name="Miyauchi S."/>
            <person name="Kiss E."/>
            <person name="Drula E."/>
            <person name="Kohler A."/>
            <person name="Sanchez-Garcia M."/>
            <person name="Andreopoulos B."/>
            <person name="Barry K.W."/>
            <person name="Bonito G."/>
            <person name="Buee M."/>
            <person name="Carver A."/>
            <person name="Chen C."/>
            <person name="Cichocki N."/>
            <person name="Clum A."/>
            <person name="Culley D."/>
            <person name="Crous P.W."/>
            <person name="Fauchery L."/>
            <person name="Girlanda M."/>
            <person name="Hayes R."/>
            <person name="Keri Z."/>
            <person name="Labutti K."/>
            <person name="Lipzen A."/>
            <person name="Lombard V."/>
            <person name="Magnuson J."/>
            <person name="Maillard F."/>
            <person name="Morin E."/>
            <person name="Murat C."/>
            <person name="Nolan M."/>
            <person name="Ohm R."/>
            <person name="Pangilinan J."/>
            <person name="Pereira M."/>
            <person name="Perotto S."/>
            <person name="Peter M."/>
            <person name="Riley R."/>
            <person name="Sitrit Y."/>
            <person name="Stielow B."/>
            <person name="Szollosi G."/>
            <person name="Zifcakova L."/>
            <person name="Stursova M."/>
            <person name="Spatafora J.W."/>
            <person name="Tedersoo L."/>
            <person name="Vaario L.-M."/>
            <person name="Yamada A."/>
            <person name="Yan M."/>
            <person name="Wang P."/>
            <person name="Xu J."/>
            <person name="Bruns T."/>
            <person name="Baldrian P."/>
            <person name="Vilgalys R."/>
            <person name="Henrissat B."/>
            <person name="Grigoriev I.V."/>
            <person name="Hibbett D."/>
            <person name="Nagy L.G."/>
            <person name="Martin F.M."/>
        </authorList>
    </citation>
    <scope>NUCLEOTIDE SEQUENCE</scope>
    <source>
        <strain evidence="4">UH-Tt-Lm1</strain>
    </source>
</reference>
<dbReference type="SUPFAM" id="SSF56808">
    <property type="entry name" value="Ribosomal protein L1"/>
    <property type="match status" value="1"/>
</dbReference>
<sequence length="285" mass="31382">MSLGLLGRQCCRSALQPNSLLLRQFNTTSVLFARREKKIPTPTKKQLAAKARKKALKVRKHIYDAEKMPLQDAIAVLRAVEVARPNATLELTVKTAMPKGTTIPKGRLTWPREAKPRTEERVLVFAEGRLAEEAKRAGAHIVGGLELVDDIINGRHNPTTILCVPSLLRSITPKLGRLLGPKGLMPSERRGTVTEDIAGYIRRMQGSVEWKGDKDGTIRAAVAKITWPLEDITKNFRYFSGVVKKATGNARDPEAEAKGQGRQVNPLTRIVLSSSQGPAIQIADF</sequence>
<dbReference type="AlphaFoldDB" id="A0A9P6HH92"/>
<evidence type="ECO:0000313" key="4">
    <source>
        <dbReference type="EMBL" id="KAF9786756.1"/>
    </source>
</evidence>
<accession>A0A9P6HH92</accession>
<dbReference type="EMBL" id="WIUZ02000005">
    <property type="protein sequence ID" value="KAF9786756.1"/>
    <property type="molecule type" value="Genomic_DNA"/>
</dbReference>
<keyword evidence="2 4" id="KW-0689">Ribosomal protein</keyword>
<dbReference type="InterPro" id="IPR002143">
    <property type="entry name" value="Ribosomal_uL1"/>
</dbReference>
<comment type="similarity">
    <text evidence="1">Belongs to the universal ribosomal protein uL1 family.</text>
</comment>
<organism evidence="4 5">
    <name type="scientific">Thelephora terrestris</name>
    <dbReference type="NCBI Taxonomy" id="56493"/>
    <lineage>
        <taxon>Eukaryota</taxon>
        <taxon>Fungi</taxon>
        <taxon>Dikarya</taxon>
        <taxon>Basidiomycota</taxon>
        <taxon>Agaricomycotina</taxon>
        <taxon>Agaricomycetes</taxon>
        <taxon>Thelephorales</taxon>
        <taxon>Thelephoraceae</taxon>
        <taxon>Thelephora</taxon>
    </lineage>
</organism>
<name>A0A9P6HH92_9AGAM</name>
<dbReference type="FunFam" id="3.40.50.790:FF:000001">
    <property type="entry name" value="50S ribosomal protein L1"/>
    <property type="match status" value="1"/>
</dbReference>
<keyword evidence="5" id="KW-1185">Reference proteome</keyword>
<reference evidence="4" key="1">
    <citation type="journal article" date="2020" name="Nat. Commun.">
        <title>Large-scale genome sequencing of mycorrhizal fungi provides insights into the early evolution of symbiotic traits.</title>
        <authorList>
            <person name="Miyauchi S."/>
            <person name="Kiss E."/>
            <person name="Kuo A."/>
            <person name="Drula E."/>
            <person name="Kohler A."/>
            <person name="Sanchez-Garcia M."/>
            <person name="Morin E."/>
            <person name="Andreopoulos B."/>
            <person name="Barry K.W."/>
            <person name="Bonito G."/>
            <person name="Buee M."/>
            <person name="Carver A."/>
            <person name="Chen C."/>
            <person name="Cichocki N."/>
            <person name="Clum A."/>
            <person name="Culley D."/>
            <person name="Crous P.W."/>
            <person name="Fauchery L."/>
            <person name="Girlanda M."/>
            <person name="Hayes R.D."/>
            <person name="Keri Z."/>
            <person name="LaButti K."/>
            <person name="Lipzen A."/>
            <person name="Lombard V."/>
            <person name="Magnuson J."/>
            <person name="Maillard F."/>
            <person name="Murat C."/>
            <person name="Nolan M."/>
            <person name="Ohm R.A."/>
            <person name="Pangilinan J."/>
            <person name="Pereira M.F."/>
            <person name="Perotto S."/>
            <person name="Peter M."/>
            <person name="Pfister S."/>
            <person name="Riley R."/>
            <person name="Sitrit Y."/>
            <person name="Stielow J.B."/>
            <person name="Szollosi G."/>
            <person name="Zifcakova L."/>
            <person name="Stursova M."/>
            <person name="Spatafora J.W."/>
            <person name="Tedersoo L."/>
            <person name="Vaario L.M."/>
            <person name="Yamada A."/>
            <person name="Yan M."/>
            <person name="Wang P."/>
            <person name="Xu J."/>
            <person name="Bruns T."/>
            <person name="Baldrian P."/>
            <person name="Vilgalys R."/>
            <person name="Dunand C."/>
            <person name="Henrissat B."/>
            <person name="Grigoriev I.V."/>
            <person name="Hibbett D."/>
            <person name="Nagy L.G."/>
            <person name="Martin F.M."/>
        </authorList>
    </citation>
    <scope>NUCLEOTIDE SEQUENCE</scope>
    <source>
        <strain evidence="4">UH-Tt-Lm1</strain>
    </source>
</reference>
<dbReference type="Gene3D" id="3.30.190.20">
    <property type="match status" value="1"/>
</dbReference>
<dbReference type="CDD" id="cd00403">
    <property type="entry name" value="Ribosomal_L1"/>
    <property type="match status" value="1"/>
</dbReference>
<evidence type="ECO:0000256" key="1">
    <source>
        <dbReference type="ARBA" id="ARBA00010531"/>
    </source>
</evidence>
<dbReference type="InterPro" id="IPR023674">
    <property type="entry name" value="Ribosomal_uL1-like"/>
</dbReference>
<dbReference type="GO" id="GO:0005762">
    <property type="term" value="C:mitochondrial large ribosomal subunit"/>
    <property type="evidence" value="ECO:0007669"/>
    <property type="project" value="TreeGrafter"/>
</dbReference>
<dbReference type="InterPro" id="IPR016095">
    <property type="entry name" value="Ribosomal_uL1_3-a/b-sand"/>
</dbReference>
<gene>
    <name evidence="4" type="ORF">BJ322DRAFT_670858</name>
</gene>
<dbReference type="InterPro" id="IPR028364">
    <property type="entry name" value="Ribosomal_uL1/biogenesis"/>
</dbReference>
<protein>
    <submittedName>
        <fullName evidence="4">Ribosomal protein L1</fullName>
    </submittedName>
</protein>
<evidence type="ECO:0000256" key="3">
    <source>
        <dbReference type="ARBA" id="ARBA00023274"/>
    </source>
</evidence>
<keyword evidence="3" id="KW-0687">Ribonucleoprotein</keyword>